<evidence type="ECO:0000313" key="2">
    <source>
        <dbReference type="EMBL" id="SEB38869.1"/>
    </source>
</evidence>
<organism evidence="3 5">
    <name type="scientific">Atopobium minutum</name>
    <dbReference type="NCBI Taxonomy" id="1381"/>
    <lineage>
        <taxon>Bacteria</taxon>
        <taxon>Bacillati</taxon>
        <taxon>Actinomycetota</taxon>
        <taxon>Coriobacteriia</taxon>
        <taxon>Coriobacteriales</taxon>
        <taxon>Atopobiaceae</taxon>
        <taxon>Atopobium</taxon>
    </lineage>
</organism>
<dbReference type="Proteomes" id="UP000183687">
    <property type="component" value="Unassembled WGS sequence"/>
</dbReference>
<reference evidence="3 5" key="1">
    <citation type="submission" date="2016-10" db="EMBL/GenBank/DDBJ databases">
        <authorList>
            <person name="Varghese N."/>
            <person name="Submissions S."/>
        </authorList>
    </citation>
    <scope>NUCLEOTIDE SEQUENCE [LARGE SCALE GENOMIC DNA]</scope>
    <source>
        <strain evidence="3 5">DSM 20586</strain>
    </source>
</reference>
<sequence>MRPQSNVPGVTREELIEVLSAISIITKDLTRKLIQTKKGGNPYGTNEKDESCYRRPTFL</sequence>
<evidence type="ECO:0000313" key="4">
    <source>
        <dbReference type="EMBL" id="SEC37157.1"/>
    </source>
</evidence>
<protein>
    <submittedName>
        <fullName evidence="3">Uncharacterized protein</fullName>
    </submittedName>
</protein>
<dbReference type="EMBL" id="FNSH01000001">
    <property type="protein sequence ID" value="SEB38869.1"/>
    <property type="molecule type" value="Genomic_DNA"/>
</dbReference>
<evidence type="ECO:0000313" key="5">
    <source>
        <dbReference type="Proteomes" id="UP000183687"/>
    </source>
</evidence>
<name>A0AB38A8J7_9ACTN</name>
<gene>
    <name evidence="2" type="ORF">SAMN04489746_0026</name>
    <name evidence="3" type="ORF">SAMN04489746_1634</name>
    <name evidence="4" type="ORF">SAMN04489746_1686</name>
</gene>
<dbReference type="EMBL" id="FNSH01000002">
    <property type="protein sequence ID" value="SEC31045.1"/>
    <property type="molecule type" value="Genomic_DNA"/>
</dbReference>
<feature type="region of interest" description="Disordered" evidence="1">
    <location>
        <begin position="36"/>
        <end position="59"/>
    </location>
</feature>
<evidence type="ECO:0000313" key="3">
    <source>
        <dbReference type="EMBL" id="SEC31045.1"/>
    </source>
</evidence>
<evidence type="ECO:0000256" key="1">
    <source>
        <dbReference type="SAM" id="MobiDB-lite"/>
    </source>
</evidence>
<proteinExistence type="predicted"/>
<comment type="caution">
    <text evidence="3">The sequence shown here is derived from an EMBL/GenBank/DDBJ whole genome shotgun (WGS) entry which is preliminary data.</text>
</comment>
<dbReference type="EMBL" id="FNSH01000003">
    <property type="protein sequence ID" value="SEC37157.1"/>
    <property type="molecule type" value="Genomic_DNA"/>
</dbReference>
<accession>A0AB38A8J7</accession>
<dbReference type="AlphaFoldDB" id="A0AB38A8J7"/>